<reference evidence="2 3" key="1">
    <citation type="submission" date="2018-03" db="EMBL/GenBank/DDBJ databases">
        <title>Genome sequence of Clostridium luticellarii DSM 29923.</title>
        <authorList>
            <person name="Poehlein A."/>
            <person name="Daniel R."/>
        </authorList>
    </citation>
    <scope>NUCLEOTIDE SEQUENCE [LARGE SCALE GENOMIC DNA]</scope>
    <source>
        <strain evidence="2 3">DSM 29923</strain>
    </source>
</reference>
<dbReference type="InterPro" id="IPR057744">
    <property type="entry name" value="OTAase-like"/>
</dbReference>
<dbReference type="EC" id="3.5.4.3" evidence="2"/>
<dbReference type="SUPFAM" id="SSF51556">
    <property type="entry name" value="Metallo-dependent hydrolases"/>
    <property type="match status" value="1"/>
</dbReference>
<protein>
    <submittedName>
        <fullName evidence="2">Guanine deaminase</fullName>
        <ecNumber evidence="2">3.5.4.3</ecNumber>
    </submittedName>
</protein>
<dbReference type="Gene3D" id="2.30.40.10">
    <property type="entry name" value="Urease, subunit C, domain 1"/>
    <property type="match status" value="1"/>
</dbReference>
<feature type="domain" description="Amidohydrolase-related" evidence="1">
    <location>
        <begin position="65"/>
        <end position="425"/>
    </location>
</feature>
<sequence>MDRQKSICAFTNCNIIDGKFEGDLIEEGVILVENLDGVGRIKALGSRDEVSIPEHCKTVDLKGKYVLPGLINAHVHLFGDGNPFAPGDVKRTPDENMEYMKSSLGKYLVKETMKKNAMASLQAGVTTFRSVGDPFYYDIEVRDEMKDSSEVGPTMLCAGPMMCITGGHGYKLVSEASDSPWEGRKQVRLRVYNGTDLIKIASTGGVTDSRKIGEAGRVQMTYDEIAAICDEAHRAGLLVASHCQSTRGLKEALRAGVDTIEHGASMDDEIVRLFKHNPRSLRGYSALVPTFAVAVYVSEISTEYTKLDDVQLTNGRIIRDEMTEGFKTAVKEGIKVGLGTDAGMPFVTHYGTWRELYLQVKYGEISNAQAIGFATKSNAEILGIDREVGTLEAGKFADFIVLEGNPLENLNYFEKPSIVVKQGNIIDNTRDYIIPDVEKFVKDI</sequence>
<comment type="caution">
    <text evidence="2">The sequence shown here is derived from an EMBL/GenBank/DDBJ whole genome shotgun (WGS) entry which is preliminary data.</text>
</comment>
<dbReference type="InterPro" id="IPR006680">
    <property type="entry name" value="Amidohydro-rel"/>
</dbReference>
<dbReference type="InterPro" id="IPR051781">
    <property type="entry name" value="Metallo-dep_Hydrolase"/>
</dbReference>
<dbReference type="CDD" id="cd01299">
    <property type="entry name" value="Met_dep_hydrolase_A"/>
    <property type="match status" value="1"/>
</dbReference>
<evidence type="ECO:0000313" key="3">
    <source>
        <dbReference type="Proteomes" id="UP000237798"/>
    </source>
</evidence>
<evidence type="ECO:0000259" key="1">
    <source>
        <dbReference type="Pfam" id="PF01979"/>
    </source>
</evidence>
<dbReference type="SUPFAM" id="SSF51338">
    <property type="entry name" value="Composite domain of metallo-dependent hydrolases"/>
    <property type="match status" value="1"/>
</dbReference>
<keyword evidence="2" id="KW-0378">Hydrolase</keyword>
<evidence type="ECO:0000313" key="2">
    <source>
        <dbReference type="EMBL" id="PRR85720.1"/>
    </source>
</evidence>
<accession>A0A2T0BPB5</accession>
<dbReference type="GO" id="GO:0008892">
    <property type="term" value="F:guanine deaminase activity"/>
    <property type="evidence" value="ECO:0007669"/>
    <property type="project" value="UniProtKB-EC"/>
</dbReference>
<dbReference type="Pfam" id="PF01979">
    <property type="entry name" value="Amidohydro_1"/>
    <property type="match status" value="1"/>
</dbReference>
<dbReference type="Gene3D" id="3.20.20.140">
    <property type="entry name" value="Metal-dependent hydrolases"/>
    <property type="match status" value="1"/>
</dbReference>
<gene>
    <name evidence="2" type="primary">guaD</name>
    <name evidence="2" type="ORF">CLLU_13460</name>
</gene>
<dbReference type="InterPro" id="IPR032466">
    <property type="entry name" value="Metal_Hydrolase"/>
</dbReference>
<keyword evidence="3" id="KW-1185">Reference proteome</keyword>
<dbReference type="InterPro" id="IPR011059">
    <property type="entry name" value="Metal-dep_hydrolase_composite"/>
</dbReference>
<dbReference type="OrthoDB" id="9797498at2"/>
<dbReference type="AlphaFoldDB" id="A0A2T0BPB5"/>
<dbReference type="EMBL" id="PVXP01000013">
    <property type="protein sequence ID" value="PRR85720.1"/>
    <property type="molecule type" value="Genomic_DNA"/>
</dbReference>
<name>A0A2T0BPB5_9CLOT</name>
<dbReference type="PANTHER" id="PTHR43135:SF3">
    <property type="entry name" value="ALPHA-D-RIBOSE 1-METHYLPHOSPHONATE 5-TRIPHOSPHATE DIPHOSPHATASE"/>
    <property type="match status" value="1"/>
</dbReference>
<dbReference type="PANTHER" id="PTHR43135">
    <property type="entry name" value="ALPHA-D-RIBOSE 1-METHYLPHOSPHONATE 5-TRIPHOSPHATE DIPHOSPHATASE"/>
    <property type="match status" value="1"/>
</dbReference>
<dbReference type="Proteomes" id="UP000237798">
    <property type="component" value="Unassembled WGS sequence"/>
</dbReference>
<dbReference type="RefSeq" id="WP_106008866.1">
    <property type="nucleotide sequence ID" value="NZ_PVXP01000013.1"/>
</dbReference>
<organism evidence="2 3">
    <name type="scientific">Clostridium luticellarii</name>
    <dbReference type="NCBI Taxonomy" id="1691940"/>
    <lineage>
        <taxon>Bacteria</taxon>
        <taxon>Bacillati</taxon>
        <taxon>Bacillota</taxon>
        <taxon>Clostridia</taxon>
        <taxon>Eubacteriales</taxon>
        <taxon>Clostridiaceae</taxon>
        <taxon>Clostridium</taxon>
    </lineage>
</organism>
<proteinExistence type="predicted"/>